<dbReference type="Proteomes" id="UP000008694">
    <property type="component" value="Unassembled WGS sequence"/>
</dbReference>
<accession>D7LMJ0</accession>
<protein>
    <submittedName>
        <fullName evidence="2">Predicted protein</fullName>
    </submittedName>
</protein>
<organism evidence="3">
    <name type="scientific">Arabidopsis lyrata subsp. lyrata</name>
    <name type="common">Lyre-leaved rock-cress</name>
    <dbReference type="NCBI Taxonomy" id="81972"/>
    <lineage>
        <taxon>Eukaryota</taxon>
        <taxon>Viridiplantae</taxon>
        <taxon>Streptophyta</taxon>
        <taxon>Embryophyta</taxon>
        <taxon>Tracheophyta</taxon>
        <taxon>Spermatophyta</taxon>
        <taxon>Magnoliopsida</taxon>
        <taxon>eudicotyledons</taxon>
        <taxon>Gunneridae</taxon>
        <taxon>Pentapetalae</taxon>
        <taxon>rosids</taxon>
        <taxon>malvids</taxon>
        <taxon>Brassicales</taxon>
        <taxon>Brassicaceae</taxon>
        <taxon>Camelineae</taxon>
        <taxon>Arabidopsis</taxon>
    </lineage>
</organism>
<proteinExistence type="predicted"/>
<feature type="region of interest" description="Disordered" evidence="1">
    <location>
        <begin position="24"/>
        <end position="179"/>
    </location>
</feature>
<dbReference type="HOGENOM" id="CLU_651083_0_0_1"/>
<feature type="compositionally biased region" description="Basic residues" evidence="1">
    <location>
        <begin position="272"/>
        <end position="282"/>
    </location>
</feature>
<evidence type="ECO:0000256" key="1">
    <source>
        <dbReference type="SAM" id="MobiDB-lite"/>
    </source>
</evidence>
<feature type="compositionally biased region" description="Basic and acidic residues" evidence="1">
    <location>
        <begin position="52"/>
        <end position="76"/>
    </location>
</feature>
<evidence type="ECO:0000313" key="3">
    <source>
        <dbReference type="Proteomes" id="UP000008694"/>
    </source>
</evidence>
<name>D7LMJ0_ARALL</name>
<gene>
    <name evidence="2" type="ORF">ARALYDRAFT_347530</name>
</gene>
<dbReference type="AlphaFoldDB" id="D7LMJ0"/>
<dbReference type="EMBL" id="GL348717">
    <property type="protein sequence ID" value="EFH51929.1"/>
    <property type="molecule type" value="Genomic_DNA"/>
</dbReference>
<evidence type="ECO:0000313" key="2">
    <source>
        <dbReference type="EMBL" id="EFH51929.1"/>
    </source>
</evidence>
<dbReference type="Gramene" id="fgenesh1_pg.C_scaffold_5000922">
    <property type="protein sequence ID" value="fgenesh1_pg.C_scaffold_5000922"/>
    <property type="gene ID" value="fgenesh1_pg.C_scaffold_5000922"/>
</dbReference>
<keyword evidence="3" id="KW-1185">Reference proteome</keyword>
<feature type="compositionally biased region" description="Basic and acidic residues" evidence="1">
    <location>
        <begin position="111"/>
        <end position="132"/>
    </location>
</feature>
<reference evidence="3" key="1">
    <citation type="journal article" date="2011" name="Nat. Genet.">
        <title>The Arabidopsis lyrata genome sequence and the basis of rapid genome size change.</title>
        <authorList>
            <person name="Hu T.T."/>
            <person name="Pattyn P."/>
            <person name="Bakker E.G."/>
            <person name="Cao J."/>
            <person name="Cheng J.-F."/>
            <person name="Clark R.M."/>
            <person name="Fahlgren N."/>
            <person name="Fawcett J.A."/>
            <person name="Grimwood J."/>
            <person name="Gundlach H."/>
            <person name="Haberer G."/>
            <person name="Hollister J.D."/>
            <person name="Ossowski S."/>
            <person name="Ottilar R.P."/>
            <person name="Salamov A.A."/>
            <person name="Schneeberger K."/>
            <person name="Spannagl M."/>
            <person name="Wang X."/>
            <person name="Yang L."/>
            <person name="Nasrallah M.E."/>
            <person name="Bergelson J."/>
            <person name="Carrington J.C."/>
            <person name="Gaut B.S."/>
            <person name="Schmutz J."/>
            <person name="Mayer K.F.X."/>
            <person name="Van de Peer Y."/>
            <person name="Grigoriev I.V."/>
            <person name="Nordborg M."/>
            <person name="Weigel D."/>
            <person name="Guo Y.-L."/>
        </authorList>
    </citation>
    <scope>NUCLEOTIDE SEQUENCE [LARGE SCALE GENOMIC DNA]</scope>
    <source>
        <strain evidence="3">cv. MN47</strain>
    </source>
</reference>
<feature type="compositionally biased region" description="Basic and acidic residues" evidence="1">
    <location>
        <begin position="24"/>
        <end position="39"/>
    </location>
</feature>
<feature type="region of interest" description="Disordered" evidence="1">
    <location>
        <begin position="223"/>
        <end position="333"/>
    </location>
</feature>
<sequence length="352" mass="39133">MVTLVYERLEKHCFGCFSLSHEKKDCTQREEGQREEEQNRAVGRASSQVRSEQSKGRNQNRDPRDREERPAREKRYGAQRRHVSKSPSRRRSPPLSYHVHESARGYTSRRRRDELQHRRSGREQVFSHRESNPLRQEILNTPQSKAKTHSELPPPPGRVGEQSNPKARRPAIERLSGGDLGAAHSSFLGVSSSMAGRLQDVNIQYLGDEEQAFPSGNKSILIGSSSIPSHPTLGHRLSIGQGDAPGEWRRPASQRLGLELQDITISIPAKPPKAKSNSKRKGAGSTVPRGPRSPLQGASSKKRNENKPKSVSARKRLCSEQVPSDKVQGKLKLCLPSLGDVGETLSNGPRIS</sequence>
<feature type="compositionally biased region" description="Basic residues" evidence="1">
    <location>
        <begin position="77"/>
        <end position="92"/>
    </location>
</feature>